<protein>
    <recommendedName>
        <fullName evidence="6">ZP domain-containing protein</fullName>
    </recommendedName>
</protein>
<dbReference type="InterPro" id="IPR001507">
    <property type="entry name" value="ZP_dom"/>
</dbReference>
<dbReference type="InterPro" id="IPR055356">
    <property type="entry name" value="ZP-N"/>
</dbReference>
<keyword evidence="4" id="KW-1133">Transmembrane helix</keyword>
<feature type="chain" id="PRO_5044845831" description="ZP domain-containing protein" evidence="5">
    <location>
        <begin position="18"/>
        <end position="864"/>
    </location>
</feature>
<dbReference type="Pfam" id="PF23344">
    <property type="entry name" value="ZP-N"/>
    <property type="match status" value="1"/>
</dbReference>
<dbReference type="PANTHER" id="PTHR14002:SF59">
    <property type="entry name" value="CUB AND ZONA PELLUCIDA-LIKE DOMAIN-CONTAINING PROTEIN 1-RELATED"/>
    <property type="match status" value="1"/>
</dbReference>
<reference evidence="7 8" key="2">
    <citation type="journal article" date="2024" name="G3 (Bethesda)">
        <title>The genome of the cryopelagic Antarctic bald notothen, Trematomus borchgrevinki.</title>
        <authorList>
            <person name="Rayamajhi N."/>
            <person name="Rivera-Colon A.G."/>
            <person name="Minhas B.F."/>
            <person name="Cheng C.C."/>
            <person name="Catchen J.M."/>
        </authorList>
    </citation>
    <scope>NUCLEOTIDE SEQUENCE [LARGE SCALE GENOMIC DNA]</scope>
    <source>
        <strain evidence="7">AGRC-2024</strain>
    </source>
</reference>
<dbReference type="SMART" id="SM00241">
    <property type="entry name" value="ZP"/>
    <property type="match status" value="1"/>
</dbReference>
<accession>A0ABD2HEY2</accession>
<feature type="domain" description="ZP" evidence="6">
    <location>
        <begin position="529"/>
        <end position="780"/>
    </location>
</feature>
<keyword evidence="4" id="KW-0812">Transmembrane</keyword>
<feature type="transmembrane region" description="Helical" evidence="4">
    <location>
        <begin position="827"/>
        <end position="847"/>
    </location>
</feature>
<keyword evidence="2" id="KW-1015">Disulfide bond</keyword>
<keyword evidence="4" id="KW-0472">Membrane</keyword>
<sequence>MAAALLLLLQLVTLASASHHYGGTVTYSYKGRNPDGSFRVDFRNRATYDGCRTSQNHRCSTGNCGLVTNQQRGTIDRSTNAPQSNRQWCETETVQQRKVPTDKPFQMRASGCCWIPTRNGVSGWRFQTQVDLGSRSDTGKPNRSPDIAILPFLRVPQNCPRTYKLMSFDADGDTVRCRYGNIRNIECSGCNQPSGFVLDQGSCSLHYRNAIANPSVFGFELVVEDFPERPISLSYTDGTQSYKAPLIPMRHKRSYYHTYPPTTSAPITTPAPNTMVPTTHPWGWWYHHTPPAPTTTAAPTTTPWRRWSHHTPPAQTTTAAPTTTPWWRWSHHPTPATTTRQTPAPPIPTYWPWLHTTPTTTDNRHLHGTTPLSKLPLQFSFLVDPPAPSCVDGLYLPKFVHPTPENGQHINAEVNKEVEIRVRAKASHATLHDIIISGPLNITKHRSTHGDFVIRWTPGPDDVGDHYPICFAVESVNDPASTLPPQTTIYYGYHYHVGVAQSQQPGIYQSEMRCVLVNIGKILVESHVTCHESSMTVEVTRSSLCGLHEDHLRLNDPSNTACNLQTNSNSTHIVAVVPLNACGTQIEEDEENLVFKNEITTVDSVHDLITRNHLLEVQFYCQYPKLGNVSQGFTAHRRNVVVWDKGFGKFTYEFEFYPDSQYRQMIDPGLYPLEYDVTNRIYMQIEAKSTVNNTELFVESCSAAPYDTHNYWPTYSIIENGCNLDQTVQVHPSANPRQFRFCMEAFKFIGLHDQVYISCSVLMCEAGSSGTRCSQGCINSPLTGHHHHRKREATTQSARHFISQGPLRLKRSAENTGSPMTPLNLNLVFIVGCLLAAVGMISAVALYKVRASKVKYQPLPSFEN</sequence>
<dbReference type="AlphaFoldDB" id="A0ABD2HEY2"/>
<evidence type="ECO:0000256" key="1">
    <source>
        <dbReference type="ARBA" id="ARBA00022729"/>
    </source>
</evidence>
<proteinExistence type="predicted"/>
<keyword evidence="8" id="KW-1185">Reference proteome</keyword>
<dbReference type="Pfam" id="PF00100">
    <property type="entry name" value="Zona_pellucida"/>
    <property type="match status" value="1"/>
</dbReference>
<feature type="region of interest" description="Disordered" evidence="3">
    <location>
        <begin position="295"/>
        <end position="328"/>
    </location>
</feature>
<dbReference type="PROSITE" id="PS51034">
    <property type="entry name" value="ZP_2"/>
    <property type="match status" value="1"/>
</dbReference>
<evidence type="ECO:0000259" key="6">
    <source>
        <dbReference type="PROSITE" id="PS51034"/>
    </source>
</evidence>
<organism evidence="7 8">
    <name type="scientific">Pagothenia borchgrevinki</name>
    <name type="common">Bald rockcod</name>
    <name type="synonym">Trematomus borchgrevinki</name>
    <dbReference type="NCBI Taxonomy" id="8213"/>
    <lineage>
        <taxon>Eukaryota</taxon>
        <taxon>Metazoa</taxon>
        <taxon>Chordata</taxon>
        <taxon>Craniata</taxon>
        <taxon>Vertebrata</taxon>
        <taxon>Euteleostomi</taxon>
        <taxon>Actinopterygii</taxon>
        <taxon>Neopterygii</taxon>
        <taxon>Teleostei</taxon>
        <taxon>Neoteleostei</taxon>
        <taxon>Acanthomorphata</taxon>
        <taxon>Eupercaria</taxon>
        <taxon>Perciformes</taxon>
        <taxon>Notothenioidei</taxon>
        <taxon>Nototheniidae</taxon>
        <taxon>Pagothenia</taxon>
    </lineage>
</organism>
<dbReference type="InterPro" id="IPR042235">
    <property type="entry name" value="ZP-C_dom"/>
</dbReference>
<dbReference type="Proteomes" id="UP001619887">
    <property type="component" value="Unassembled WGS sequence"/>
</dbReference>
<dbReference type="FunFam" id="2.60.40.3210:FF:000013">
    <property type="entry name" value="Uncharacterized protein"/>
    <property type="match status" value="1"/>
</dbReference>
<evidence type="ECO:0000256" key="2">
    <source>
        <dbReference type="ARBA" id="ARBA00023157"/>
    </source>
</evidence>
<comment type="caution">
    <text evidence="7">The sequence shown here is derived from an EMBL/GenBank/DDBJ whole genome shotgun (WGS) entry which is preliminary data.</text>
</comment>
<evidence type="ECO:0000313" key="8">
    <source>
        <dbReference type="Proteomes" id="UP001619887"/>
    </source>
</evidence>
<reference evidence="7 8" key="1">
    <citation type="journal article" date="2022" name="G3 (Bethesda)">
        <title>Evaluating Illumina-, Nanopore-, and PacBio-based genome assembly strategies with the bald notothen, Trematomus borchgrevinki.</title>
        <authorList>
            <person name="Rayamajhi N."/>
            <person name="Cheng C.C."/>
            <person name="Catchen J.M."/>
        </authorList>
    </citation>
    <scope>NUCLEOTIDE SEQUENCE [LARGE SCALE GENOMIC DNA]</scope>
    <source>
        <strain evidence="7">AGRC-2024</strain>
    </source>
</reference>
<dbReference type="EMBL" id="JBIYXZ010002069">
    <property type="protein sequence ID" value="KAL3065107.1"/>
    <property type="molecule type" value="Genomic_DNA"/>
</dbReference>
<evidence type="ECO:0000256" key="5">
    <source>
        <dbReference type="SAM" id="SignalP"/>
    </source>
</evidence>
<dbReference type="Gene3D" id="2.60.40.3210">
    <property type="entry name" value="Zona pellucida, ZP-N domain"/>
    <property type="match status" value="1"/>
</dbReference>
<feature type="compositionally biased region" description="Low complexity" evidence="3">
    <location>
        <begin position="311"/>
        <end position="325"/>
    </location>
</feature>
<dbReference type="InterPro" id="IPR055355">
    <property type="entry name" value="ZP-C"/>
</dbReference>
<evidence type="ECO:0000313" key="7">
    <source>
        <dbReference type="EMBL" id="KAL3065107.1"/>
    </source>
</evidence>
<keyword evidence="1 5" id="KW-0732">Signal</keyword>
<dbReference type="PANTHER" id="PTHR14002">
    <property type="entry name" value="ENDOGLIN/TGF-BETA RECEPTOR TYPE III"/>
    <property type="match status" value="1"/>
</dbReference>
<name>A0ABD2HEY2_PAGBO</name>
<dbReference type="Gene3D" id="2.60.40.4100">
    <property type="entry name" value="Zona pellucida, ZP-C domain"/>
    <property type="match status" value="1"/>
</dbReference>
<evidence type="ECO:0000256" key="4">
    <source>
        <dbReference type="SAM" id="Phobius"/>
    </source>
</evidence>
<feature type="signal peptide" evidence="5">
    <location>
        <begin position="1"/>
        <end position="17"/>
    </location>
</feature>
<evidence type="ECO:0000256" key="3">
    <source>
        <dbReference type="SAM" id="MobiDB-lite"/>
    </source>
</evidence>
<gene>
    <name evidence="7" type="ORF">OYC64_015315</name>
</gene>